<dbReference type="AlphaFoldDB" id="H1YC61"/>
<dbReference type="Pfam" id="PF18939">
    <property type="entry name" value="DUF5686"/>
    <property type="match status" value="1"/>
</dbReference>
<name>H1YC61_9SPHI</name>
<dbReference type="SUPFAM" id="SSF49464">
    <property type="entry name" value="Carboxypeptidase regulatory domain-like"/>
    <property type="match status" value="1"/>
</dbReference>
<evidence type="ECO:0000313" key="2">
    <source>
        <dbReference type="EMBL" id="EHQ29624.1"/>
    </source>
</evidence>
<dbReference type="eggNOG" id="COG1470">
    <property type="taxonomic scope" value="Bacteria"/>
</dbReference>
<feature type="chain" id="PRO_5003558951" description="Carboxypeptidase-like regulatory domain-containing protein" evidence="1">
    <location>
        <begin position="23"/>
        <end position="819"/>
    </location>
</feature>
<evidence type="ECO:0008006" key="4">
    <source>
        <dbReference type="Google" id="ProtNLM"/>
    </source>
</evidence>
<evidence type="ECO:0000256" key="1">
    <source>
        <dbReference type="SAM" id="SignalP"/>
    </source>
</evidence>
<dbReference type="Pfam" id="PF13715">
    <property type="entry name" value="CarbopepD_reg_2"/>
    <property type="match status" value="1"/>
</dbReference>
<evidence type="ECO:0000313" key="3">
    <source>
        <dbReference type="Proteomes" id="UP000002774"/>
    </source>
</evidence>
<dbReference type="HOGENOM" id="CLU_015931_0_0_10"/>
<dbReference type="STRING" id="714943.Mucpa_5553"/>
<dbReference type="InterPro" id="IPR043741">
    <property type="entry name" value="DUF5686"/>
</dbReference>
<dbReference type="InterPro" id="IPR008969">
    <property type="entry name" value="CarboxyPept-like_regulatory"/>
</dbReference>
<organism evidence="2 3">
    <name type="scientific">Mucilaginibacter paludis DSM 18603</name>
    <dbReference type="NCBI Taxonomy" id="714943"/>
    <lineage>
        <taxon>Bacteria</taxon>
        <taxon>Pseudomonadati</taxon>
        <taxon>Bacteroidota</taxon>
        <taxon>Sphingobacteriia</taxon>
        <taxon>Sphingobacteriales</taxon>
        <taxon>Sphingobacteriaceae</taxon>
        <taxon>Mucilaginibacter</taxon>
    </lineage>
</organism>
<keyword evidence="3" id="KW-1185">Reference proteome</keyword>
<gene>
    <name evidence="2" type="ORF">Mucpa_5553</name>
</gene>
<feature type="signal peptide" evidence="1">
    <location>
        <begin position="1"/>
        <end position="22"/>
    </location>
</feature>
<reference evidence="2" key="1">
    <citation type="submission" date="2011-09" db="EMBL/GenBank/DDBJ databases">
        <title>The permanent draft genome of Mucilaginibacter paludis DSM 18603.</title>
        <authorList>
            <consortium name="US DOE Joint Genome Institute (JGI-PGF)"/>
            <person name="Lucas S."/>
            <person name="Han J."/>
            <person name="Lapidus A."/>
            <person name="Bruce D."/>
            <person name="Goodwin L."/>
            <person name="Pitluck S."/>
            <person name="Peters L."/>
            <person name="Kyrpides N."/>
            <person name="Mavromatis K."/>
            <person name="Ivanova N."/>
            <person name="Mikhailova N."/>
            <person name="Held B."/>
            <person name="Detter J.C."/>
            <person name="Tapia R."/>
            <person name="Han C."/>
            <person name="Land M."/>
            <person name="Hauser L."/>
            <person name="Markowitz V."/>
            <person name="Cheng J.-F."/>
            <person name="Hugenholtz P."/>
            <person name="Woyke T."/>
            <person name="Wu D."/>
            <person name="Tindall B."/>
            <person name="Brambilla E."/>
            <person name="Klenk H.-P."/>
            <person name="Eisen J.A."/>
        </authorList>
    </citation>
    <scope>NUCLEOTIDE SEQUENCE [LARGE SCALE GENOMIC DNA]</scope>
    <source>
        <strain evidence="2">DSM 18603</strain>
    </source>
</reference>
<dbReference type="Gene3D" id="2.60.40.1120">
    <property type="entry name" value="Carboxypeptidase-like, regulatory domain"/>
    <property type="match status" value="1"/>
</dbReference>
<dbReference type="EMBL" id="CM001403">
    <property type="protein sequence ID" value="EHQ29624.1"/>
    <property type="molecule type" value="Genomic_DNA"/>
</dbReference>
<proteinExistence type="predicted"/>
<dbReference type="RefSeq" id="WP_008510933.1">
    <property type="nucleotide sequence ID" value="NZ_CM001403.1"/>
</dbReference>
<protein>
    <recommendedName>
        <fullName evidence="4">Carboxypeptidase-like regulatory domain-containing protein</fullName>
    </recommendedName>
</protein>
<dbReference type="Proteomes" id="UP000002774">
    <property type="component" value="Chromosome"/>
</dbReference>
<keyword evidence="1" id="KW-0732">Signal</keyword>
<sequence length="819" mass="93534">MKIISFLAIFFFISLQSFSQSAIISGTITDQNSKPVPFATIYIKNTTKGTSANSEGKYQLQLPVGSYQVLFRAVGFRQESRNIDLKANQVINVSLAAESYQLKDVVIRAGGEDPAYAIIRKAIKKRKTYLNQVSAYSCEVYIKGLQKLLAAPKKFMGADIEKMARENGLDSNRRGIIYLSESQSKFTFMQPNRVHEEMISSKVSGRNNAFSFNRASDLKVNFYENLQDWGDLSNRPFISPIADNALFYYKYQLLGTTLENGELINKIRVTPRRGYDPAFEGVIYIMEDSWRIYGLDLYMTKKANINFVDTLKINQQFFPVSKNVWMPASVRFDFTGGIFGFRFGGYFISVNKNYDLNPVINKKEFAEVLRITKEVNKKDSLYWDKARPVPLTNEETTDYHKKEALALKRQSKPYLDSLDRINNRFKPGKLLWGSGYNYRNRFEKEYYHFSSLASSVLYNTVEGFALDYGASYSKQIDSVNNRYLRLGAKLRYGFSNKMVHGSVNGTLPLDEFTLGFNAGTDVLDMNNQHAFSGPVNTLFSLLERQNYQKFYDKQFANVSLSRRITGGWLASFSTEVANRNWLNNTANYSFFYKNDRQFTSNNPLSPNTNDALFADSRAFKIGLRTTYDFSNQYETYPSGRLYLPSPYPTVGLTYTKGIKNIFGSDVDYDFLSVDVAKADMPLGLYGKTSFYVAAGKFLNASQLFYTDYKHFSGNSLIVYEPGANKFLLLDYYKYSTGSEYLEGHLEHNFSGFITNKLPLIRKLKLQEIVDVNYLATPNLRNYVELGFGLQYLAFRVMYGVSYMDGNKVSNGLRIGIGIR</sequence>
<accession>H1YC61</accession>
<dbReference type="OrthoDB" id="983143at2"/>